<name>A0A1D2N2L2_ORCCI</name>
<keyword evidence="2" id="KW-1185">Reference proteome</keyword>
<sequence>MGSVQLHYVTCALIETLLEWAFDTLSILMTYGRTKCAFRTITVKYANVTLNSLKQILRPGTLT</sequence>
<evidence type="ECO:0000313" key="2">
    <source>
        <dbReference type="Proteomes" id="UP000094527"/>
    </source>
</evidence>
<dbReference type="Proteomes" id="UP000094527">
    <property type="component" value="Unassembled WGS sequence"/>
</dbReference>
<reference evidence="1 2" key="1">
    <citation type="journal article" date="2016" name="Genome Biol. Evol.">
        <title>Gene Family Evolution Reflects Adaptation to Soil Environmental Stressors in the Genome of the Collembolan Orchesella cincta.</title>
        <authorList>
            <person name="Faddeeva-Vakhrusheva A."/>
            <person name="Derks M.F."/>
            <person name="Anvar S.Y."/>
            <person name="Agamennone V."/>
            <person name="Suring W."/>
            <person name="Smit S."/>
            <person name="van Straalen N.M."/>
            <person name="Roelofs D."/>
        </authorList>
    </citation>
    <scope>NUCLEOTIDE SEQUENCE [LARGE SCALE GENOMIC DNA]</scope>
    <source>
        <tissue evidence="1">Mixed pool</tissue>
    </source>
</reference>
<dbReference type="EMBL" id="LJIJ01000272">
    <property type="protein sequence ID" value="ODM99526.1"/>
    <property type="molecule type" value="Genomic_DNA"/>
</dbReference>
<dbReference type="AlphaFoldDB" id="A0A1D2N2L2"/>
<protein>
    <submittedName>
        <fullName evidence="1">Uncharacterized protein</fullName>
    </submittedName>
</protein>
<organism evidence="1 2">
    <name type="scientific">Orchesella cincta</name>
    <name type="common">Springtail</name>
    <name type="synonym">Podura cincta</name>
    <dbReference type="NCBI Taxonomy" id="48709"/>
    <lineage>
        <taxon>Eukaryota</taxon>
        <taxon>Metazoa</taxon>
        <taxon>Ecdysozoa</taxon>
        <taxon>Arthropoda</taxon>
        <taxon>Hexapoda</taxon>
        <taxon>Collembola</taxon>
        <taxon>Entomobryomorpha</taxon>
        <taxon>Entomobryoidea</taxon>
        <taxon>Orchesellidae</taxon>
        <taxon>Orchesellinae</taxon>
        <taxon>Orchesella</taxon>
    </lineage>
</organism>
<proteinExistence type="predicted"/>
<gene>
    <name evidence="1" type="ORF">Ocin01_07146</name>
</gene>
<accession>A0A1D2N2L2</accession>
<evidence type="ECO:0000313" key="1">
    <source>
        <dbReference type="EMBL" id="ODM99526.1"/>
    </source>
</evidence>
<comment type="caution">
    <text evidence="1">The sequence shown here is derived from an EMBL/GenBank/DDBJ whole genome shotgun (WGS) entry which is preliminary data.</text>
</comment>